<dbReference type="EC" id="2.10.1.1" evidence="6"/>
<dbReference type="InterPro" id="IPR036425">
    <property type="entry name" value="MoaB/Mog-like_dom_sf"/>
</dbReference>
<dbReference type="eggNOG" id="COG0303">
    <property type="taxonomic scope" value="Bacteria"/>
</dbReference>
<reference evidence="8 9" key="3">
    <citation type="journal article" date="2008" name="BMC Genomics">
        <title>The genome of the versatile nitrogen fixer Azorhizobium caulinodans ORS571.</title>
        <authorList>
            <person name="Lee KB."/>
            <person name="Backer P.D."/>
            <person name="Aono T."/>
            <person name="Liu CT."/>
            <person name="Suzuki S."/>
            <person name="Suzuki T."/>
            <person name="Kaneko T."/>
            <person name="Yamada M."/>
            <person name="Tabata S."/>
            <person name="Kupfer D.M."/>
            <person name="Najar F.Z."/>
            <person name="Wiley G.B."/>
            <person name="Roe B."/>
            <person name="Binnewies T.T."/>
            <person name="Ussery D.W."/>
            <person name="D'Haeze W."/>
            <person name="Herder J.D."/>
            <person name="Gevers D."/>
            <person name="Vereecke D."/>
            <person name="Holsters M."/>
            <person name="Oyaizu H."/>
        </authorList>
    </citation>
    <scope>NUCLEOTIDE SEQUENCE [LARGE SCALE GENOMIC DNA]</scope>
    <source>
        <strain evidence="9">ATCC 43989 / DSM 5975 / JCM 20966 / LMG 6465 / NBRC 14845 / NCIMB 13405 / ORS 571</strain>
    </source>
</reference>
<proteinExistence type="inferred from homology"/>
<dbReference type="Gene3D" id="2.40.340.10">
    <property type="entry name" value="MoeA, C-terminal, domain IV"/>
    <property type="match status" value="1"/>
</dbReference>
<comment type="cofactor">
    <cofactor evidence="6">
        <name>Mg(2+)</name>
        <dbReference type="ChEBI" id="CHEBI:18420"/>
    </cofactor>
</comment>
<dbReference type="CDD" id="cd00887">
    <property type="entry name" value="MoeA"/>
    <property type="match status" value="1"/>
</dbReference>
<dbReference type="GO" id="GO:0046872">
    <property type="term" value="F:metal ion binding"/>
    <property type="evidence" value="ECO:0007669"/>
    <property type="project" value="UniProtKB-UniRule"/>
</dbReference>
<evidence type="ECO:0000256" key="1">
    <source>
        <dbReference type="ARBA" id="ARBA00002901"/>
    </source>
</evidence>
<evidence type="ECO:0000256" key="6">
    <source>
        <dbReference type="RuleBase" id="RU365090"/>
    </source>
</evidence>
<dbReference type="GO" id="GO:0006777">
    <property type="term" value="P:Mo-molybdopterin cofactor biosynthetic process"/>
    <property type="evidence" value="ECO:0007669"/>
    <property type="project" value="UniProtKB-UniRule"/>
</dbReference>
<evidence type="ECO:0000313" key="8">
    <source>
        <dbReference type="EMBL" id="BAF88200.1"/>
    </source>
</evidence>
<protein>
    <recommendedName>
        <fullName evidence="6">Molybdopterin molybdenumtransferase</fullName>
        <ecNumber evidence="6">2.10.1.1</ecNumber>
    </recommendedName>
</protein>
<comment type="function">
    <text evidence="1 6">Catalyzes the insertion of molybdate into adenylated molybdopterin with the concomitant release of AMP.</text>
</comment>
<organism evidence="8 9">
    <name type="scientific">Azorhizobium caulinodans (strain ATCC 43989 / DSM 5975 / JCM 20966 / LMG 6465 / NBRC 14845 / NCIMB 13405 / ORS 571)</name>
    <dbReference type="NCBI Taxonomy" id="438753"/>
    <lineage>
        <taxon>Bacteria</taxon>
        <taxon>Pseudomonadati</taxon>
        <taxon>Pseudomonadota</taxon>
        <taxon>Alphaproteobacteria</taxon>
        <taxon>Hyphomicrobiales</taxon>
        <taxon>Xanthobacteraceae</taxon>
        <taxon>Azorhizobium</taxon>
    </lineage>
</organism>
<keyword evidence="9" id="KW-1185">Reference proteome</keyword>
<accession>A8I828</accession>
<dbReference type="SMART" id="SM00852">
    <property type="entry name" value="MoCF_biosynth"/>
    <property type="match status" value="1"/>
</dbReference>
<dbReference type="Pfam" id="PF03453">
    <property type="entry name" value="MoeA_N"/>
    <property type="match status" value="1"/>
</dbReference>
<evidence type="ECO:0000256" key="5">
    <source>
        <dbReference type="ARBA" id="ARBA00047317"/>
    </source>
</evidence>
<dbReference type="InterPro" id="IPR036688">
    <property type="entry name" value="MoeA_C_domain_IV_sf"/>
</dbReference>
<keyword evidence="4 6" id="KW-0501">Molybdenum cofactor biosynthesis</keyword>
<comment type="similarity">
    <text evidence="3 6">Belongs to the MoeA family.</text>
</comment>
<reference evidence="8 9" key="5">
    <citation type="journal article" date="2010" name="Appl. Environ. Microbiol.">
        <title>phrR-like gene praR of Azorhizobium caulinodans ORS571 is essential for symbiosis with Sesbania rostrata and is involved in expression of reb genes.</title>
        <authorList>
            <person name="Akiba N."/>
            <person name="Aono T."/>
            <person name="Toyazaki H."/>
            <person name="Sato S."/>
            <person name="Oyaizu H."/>
        </authorList>
    </citation>
    <scope>NUCLEOTIDE SEQUENCE [LARGE SCALE GENOMIC DNA]</scope>
    <source>
        <strain evidence="9">ATCC 43989 / DSM 5975 / JCM 20966 / LMG 6465 / NBRC 14845 / NCIMB 13405 / ORS 571</strain>
    </source>
</reference>
<dbReference type="InterPro" id="IPR005110">
    <property type="entry name" value="MoeA_linker/N"/>
</dbReference>
<evidence type="ECO:0000256" key="3">
    <source>
        <dbReference type="ARBA" id="ARBA00010763"/>
    </source>
</evidence>
<name>A8I828_AZOC5</name>
<comment type="pathway">
    <text evidence="2 6">Cofactor biosynthesis; molybdopterin biosynthesis.</text>
</comment>
<feature type="domain" description="MoaB/Mog" evidence="7">
    <location>
        <begin position="186"/>
        <end position="326"/>
    </location>
</feature>
<dbReference type="SUPFAM" id="SSF53218">
    <property type="entry name" value="Molybdenum cofactor biosynthesis proteins"/>
    <property type="match status" value="1"/>
</dbReference>
<dbReference type="UniPathway" id="UPA00344"/>
<evidence type="ECO:0000256" key="4">
    <source>
        <dbReference type="ARBA" id="ARBA00023150"/>
    </source>
</evidence>
<dbReference type="Gene3D" id="3.90.105.10">
    <property type="entry name" value="Molybdopterin biosynthesis moea protein, domain 2"/>
    <property type="match status" value="1"/>
</dbReference>
<evidence type="ECO:0000256" key="2">
    <source>
        <dbReference type="ARBA" id="ARBA00005046"/>
    </source>
</evidence>
<dbReference type="SUPFAM" id="SSF63867">
    <property type="entry name" value="MoeA C-terminal domain-like"/>
    <property type="match status" value="1"/>
</dbReference>
<evidence type="ECO:0000259" key="7">
    <source>
        <dbReference type="SMART" id="SM00852"/>
    </source>
</evidence>
<dbReference type="Pfam" id="PF00994">
    <property type="entry name" value="MoCF_biosynth"/>
    <property type="match status" value="1"/>
</dbReference>
<dbReference type="HOGENOM" id="CLU_010186_7_0_5"/>
<dbReference type="STRING" id="438753.AZC_2202"/>
<keyword evidence="6" id="KW-0479">Metal-binding</keyword>
<dbReference type="PANTHER" id="PTHR10192">
    <property type="entry name" value="MOLYBDOPTERIN BIOSYNTHESIS PROTEIN"/>
    <property type="match status" value="1"/>
</dbReference>
<reference evidence="9" key="2">
    <citation type="submission" date="2007-04" db="EMBL/GenBank/DDBJ databases">
        <title>Complete genome sequence of the nitrogen-fixing bacterium Azorhizobium caulinodans ORS571.</title>
        <authorList>
            <person name="Lee K.B."/>
            <person name="Backer P.D."/>
            <person name="Aono T."/>
            <person name="Liu C.T."/>
            <person name="Suzuki S."/>
            <person name="Suzuki T."/>
            <person name="Kaneko T."/>
            <person name="Yamada M."/>
            <person name="Tabata S."/>
            <person name="Kupfer D.M."/>
            <person name="Najar F.Z."/>
            <person name="Wiley G.B."/>
            <person name="Roe B."/>
            <person name="Binnewies T."/>
            <person name="Ussery D."/>
            <person name="Vereecke D."/>
            <person name="Gevers D."/>
            <person name="Holsters M."/>
            <person name="Oyaizu H."/>
        </authorList>
    </citation>
    <scope>NUCLEOTIDE SEQUENCE [LARGE SCALE GENOMIC DNA]</scope>
    <source>
        <strain evidence="9">ATCC 43989 / DSM 5975 / JCM 20966 / LMG 6465 / NBRC 14845 / NCIMB 13405 / ORS 571</strain>
    </source>
</reference>
<dbReference type="AlphaFoldDB" id="A8I828"/>
<sequence>MNMTGTPKKAPLMPVADALALITRDLDVLATEMVPVAEAVGRVLAAPLAARRSQPGADMSAMDGYAFAYPDTLDIPLTLKVVGESAAGRAFDGAVRPGEATRIFTGGVVPPGADTVVIQENTTREGDSVTITVPLAKGRNVRKAGFDFAAGTALLPAGRRLNARDVMLAAAADHASLPVVRRPRVGIIQTGDELVYPGQATGLLSEVVVSNVYGLAALAREAGAEVIDLGLVRDGMDETRAAISRARDLGIDVLVSSGGASVGEHDLMAPALKAEGIALAVHKIALRPGKPLMFGAGGNMRALGLPGNPVSAYVCAVLFLLPILSRLQGEDAPLMATRPARLGTAMPANDTRMDFVRARLSFEDGKAIAHPLTNQDSSMLSALASADCLLIRPAHAPEAKVGDPCEIIPLNA</sequence>
<dbReference type="GO" id="GO:0061599">
    <property type="term" value="F:molybdopterin molybdotransferase activity"/>
    <property type="evidence" value="ECO:0007669"/>
    <property type="project" value="UniProtKB-UniRule"/>
</dbReference>
<gene>
    <name evidence="8" type="ordered locus">AZC_2202</name>
</gene>
<reference evidence="8 9" key="4">
    <citation type="journal article" date="2009" name="Appl. Environ. Microbiol.">
        <title>Comparative genome-wide transcriptional profiling of Azorhizobium caulinodans ORS571 grown under free-living and symbiotic conditions.</title>
        <authorList>
            <person name="Tsukada S."/>
            <person name="Aono T."/>
            <person name="Akiba N."/>
            <person name="Lee KB."/>
            <person name="Liu CT."/>
            <person name="Toyazaki H."/>
            <person name="Oyaizu H."/>
        </authorList>
    </citation>
    <scope>NUCLEOTIDE SEQUENCE [LARGE SCALE GENOMIC DNA]</scope>
    <source>
        <strain evidence="9">ATCC 43989 / DSM 5975 / JCM 20966 / LMG 6465 / NBRC 14845 / NCIMB 13405 / ORS 571</strain>
    </source>
</reference>
<dbReference type="InterPro" id="IPR038987">
    <property type="entry name" value="MoeA-like"/>
</dbReference>
<keyword evidence="6" id="KW-0460">Magnesium</keyword>
<dbReference type="PANTHER" id="PTHR10192:SF5">
    <property type="entry name" value="GEPHYRIN"/>
    <property type="match status" value="1"/>
</dbReference>
<dbReference type="KEGG" id="azc:AZC_2202"/>
<dbReference type="Gene3D" id="2.170.190.11">
    <property type="entry name" value="Molybdopterin biosynthesis moea protein, domain 3"/>
    <property type="match status" value="1"/>
</dbReference>
<dbReference type="InterPro" id="IPR001453">
    <property type="entry name" value="MoaB/Mog_dom"/>
</dbReference>
<keyword evidence="6" id="KW-0808">Transferase</keyword>
<dbReference type="Gene3D" id="3.40.980.10">
    <property type="entry name" value="MoaB/Mog-like domain"/>
    <property type="match status" value="1"/>
</dbReference>
<keyword evidence="6" id="KW-0500">Molybdenum</keyword>
<dbReference type="InterPro" id="IPR008284">
    <property type="entry name" value="MoCF_biosynth_CS"/>
</dbReference>
<reference evidence="8 9" key="1">
    <citation type="journal article" date="2007" name="Appl. Environ. Microbiol.">
        <title>Rhizobial factors required for stem nodule maturation and maintenance in Sesbania rostrata-Azorhizobium caulinodans ORS571 symbiosis.</title>
        <authorList>
            <person name="Suzuki S."/>
            <person name="Aono T."/>
            <person name="Lee KB."/>
            <person name="Suzuki T."/>
            <person name="Liu CT."/>
            <person name="Miwa H."/>
            <person name="Wakao S."/>
            <person name="Iki T."/>
            <person name="Oyaizu H."/>
        </authorList>
    </citation>
    <scope>NUCLEOTIDE SEQUENCE [LARGE SCALE GENOMIC DNA]</scope>
    <source>
        <strain evidence="9">ATCC 43989 / DSM 5975 / JCM 20966 / LMG 6465 / NBRC 14845 / NCIMB 13405 / ORS 571</strain>
    </source>
</reference>
<dbReference type="PROSITE" id="PS01079">
    <property type="entry name" value="MOCF_BIOSYNTHESIS_2"/>
    <property type="match status" value="1"/>
</dbReference>
<dbReference type="NCBIfam" id="NF045515">
    <property type="entry name" value="Glp_gephyrin"/>
    <property type="match status" value="1"/>
</dbReference>
<dbReference type="SUPFAM" id="SSF63882">
    <property type="entry name" value="MoeA N-terminal region -like"/>
    <property type="match status" value="1"/>
</dbReference>
<dbReference type="InterPro" id="IPR036135">
    <property type="entry name" value="MoeA_linker/N_sf"/>
</dbReference>
<evidence type="ECO:0000313" key="9">
    <source>
        <dbReference type="Proteomes" id="UP000000270"/>
    </source>
</evidence>
<dbReference type="GO" id="GO:0005829">
    <property type="term" value="C:cytosol"/>
    <property type="evidence" value="ECO:0007669"/>
    <property type="project" value="TreeGrafter"/>
</dbReference>
<comment type="catalytic activity">
    <reaction evidence="5">
        <text>adenylyl-molybdopterin + molybdate = Mo-molybdopterin + AMP + H(+)</text>
        <dbReference type="Rhea" id="RHEA:35047"/>
        <dbReference type="ChEBI" id="CHEBI:15378"/>
        <dbReference type="ChEBI" id="CHEBI:36264"/>
        <dbReference type="ChEBI" id="CHEBI:62727"/>
        <dbReference type="ChEBI" id="CHEBI:71302"/>
        <dbReference type="ChEBI" id="CHEBI:456215"/>
        <dbReference type="EC" id="2.10.1.1"/>
    </reaction>
</comment>
<reference evidence="8 9" key="6">
    <citation type="journal article" date="2011" name="Appl. Environ. Microbiol.">
        <title>Involvement of the azorhizobial chromosome partition gene (parA) in the onset of bacteroid differentiation during Sesbania rostrata stem nodule development.</title>
        <authorList>
            <person name="Liu CT."/>
            <person name="Lee KB."/>
            <person name="Wang YS."/>
            <person name="Peng MH."/>
            <person name="Lee KT."/>
            <person name="Suzuki S."/>
            <person name="Suzuki T."/>
            <person name="Oyaizu H."/>
        </authorList>
    </citation>
    <scope>NUCLEOTIDE SEQUENCE [LARGE SCALE GENOMIC DNA]</scope>
    <source>
        <strain evidence="9">ATCC 43989 / DSM 5975 / JCM 20966 / LMG 6465 / NBRC 14845 / NCIMB 13405 / ORS 571</strain>
    </source>
</reference>
<dbReference type="InterPro" id="IPR005111">
    <property type="entry name" value="MoeA_C_domain_IV"/>
</dbReference>
<dbReference type="EMBL" id="AP009384">
    <property type="protein sequence ID" value="BAF88200.1"/>
    <property type="molecule type" value="Genomic_DNA"/>
</dbReference>
<dbReference type="Pfam" id="PF03454">
    <property type="entry name" value="MoeA_C"/>
    <property type="match status" value="1"/>
</dbReference>
<dbReference type="Proteomes" id="UP000000270">
    <property type="component" value="Chromosome"/>
</dbReference>